<dbReference type="EMBL" id="MU807731">
    <property type="protein sequence ID" value="KAJ3831165.1"/>
    <property type="molecule type" value="Genomic_DNA"/>
</dbReference>
<protein>
    <submittedName>
        <fullName evidence="1">Uncharacterized protein</fullName>
    </submittedName>
</protein>
<reference evidence="1" key="1">
    <citation type="submission" date="2022-08" db="EMBL/GenBank/DDBJ databases">
        <authorList>
            <consortium name="DOE Joint Genome Institute"/>
            <person name="Min B."/>
            <person name="Riley R."/>
            <person name="Sierra-Patev S."/>
            <person name="Naranjo-Ortiz M."/>
            <person name="Looney B."/>
            <person name="Konkel Z."/>
            <person name="Slot J.C."/>
            <person name="Sakamoto Y."/>
            <person name="Steenwyk J.L."/>
            <person name="Rokas A."/>
            <person name="Carro J."/>
            <person name="Camarero S."/>
            <person name="Ferreira P."/>
            <person name="Molpeceres G."/>
            <person name="Ruiz-Duenas F.J."/>
            <person name="Serrano A."/>
            <person name="Henrissat B."/>
            <person name="Drula E."/>
            <person name="Hughes K.W."/>
            <person name="Mata J.L."/>
            <person name="Ishikawa N.K."/>
            <person name="Vargas-Isla R."/>
            <person name="Ushijima S."/>
            <person name="Smith C.A."/>
            <person name="Ahrendt S."/>
            <person name="Andreopoulos W."/>
            <person name="He G."/>
            <person name="Labutti K."/>
            <person name="Lipzen A."/>
            <person name="Ng V."/>
            <person name="Sandor L."/>
            <person name="Barry K."/>
            <person name="Martinez A.T."/>
            <person name="Xiao Y."/>
            <person name="Gibbons J.G."/>
            <person name="Terashima K."/>
            <person name="Hibbett D.S."/>
            <person name="Grigoriev I.V."/>
        </authorList>
    </citation>
    <scope>NUCLEOTIDE SEQUENCE</scope>
    <source>
        <strain evidence="1">TFB9207</strain>
    </source>
</reference>
<dbReference type="AlphaFoldDB" id="A0AA38U3X6"/>
<accession>A0AA38U3X6</accession>
<evidence type="ECO:0000313" key="1">
    <source>
        <dbReference type="EMBL" id="KAJ3831165.1"/>
    </source>
</evidence>
<proteinExistence type="predicted"/>
<organism evidence="1 2">
    <name type="scientific">Lentinula raphanica</name>
    <dbReference type="NCBI Taxonomy" id="153919"/>
    <lineage>
        <taxon>Eukaryota</taxon>
        <taxon>Fungi</taxon>
        <taxon>Dikarya</taxon>
        <taxon>Basidiomycota</taxon>
        <taxon>Agaricomycotina</taxon>
        <taxon>Agaricomycetes</taxon>
        <taxon>Agaricomycetidae</taxon>
        <taxon>Agaricales</taxon>
        <taxon>Marasmiineae</taxon>
        <taxon>Omphalotaceae</taxon>
        <taxon>Lentinula</taxon>
    </lineage>
</organism>
<keyword evidence="2" id="KW-1185">Reference proteome</keyword>
<comment type="caution">
    <text evidence="1">The sequence shown here is derived from an EMBL/GenBank/DDBJ whole genome shotgun (WGS) entry which is preliminary data.</text>
</comment>
<gene>
    <name evidence="1" type="ORF">F5878DRAFT_647880</name>
</gene>
<name>A0AA38U3X6_9AGAR</name>
<evidence type="ECO:0000313" key="2">
    <source>
        <dbReference type="Proteomes" id="UP001163846"/>
    </source>
</evidence>
<dbReference type="Proteomes" id="UP001163846">
    <property type="component" value="Unassembled WGS sequence"/>
</dbReference>
<feature type="non-terminal residue" evidence="1">
    <location>
        <position position="1"/>
    </location>
</feature>
<sequence>MPDPSSSRDLPLNYANFTLFPEILTRFSDPGSAPKAFDGRVGALLENDCLITSPNAEVLFNPPSGSRRVRLRKDLHFSHDDPLYYPQPFNEHHPHLPLIKVPSVDPKHPFAVAWVKPSDLLFDGSASDILGGRGILDHDVYLRIKCLAETVLKEIPNQCAKSDVYTKHGALQVNHMLDLLQTAATRQEILMRFTFLQRNILELDARIQYIKLQQKFLSLDQDNATVPECLDVMGAFVDHPLTLTSLHQKGIPVWFVRKVEATPDARIDRRVGVIAEDRLLCFQLPSGFKVDGIDSEPPHRVIWEGLPDKTERYAAMSKYLQSLLYHPAFFGSELGRASTSDMSSIKRVEEIPVLSEPLSTKKLYPKTMSQPYSKNPLKRGKKALDIKKKSDMPAANPVWARALDVHSSYNVSQRSPDHVNSGYYLPPPRLIDGPSSPKSRAFYFRSWLKVRPLILKSLDESSKKVLISAKHWRSLLDVAGGHPLGDIEKTRNSLSRWQMRSLLESLI</sequence>